<reference evidence="11 12" key="1">
    <citation type="journal article" date="2019" name="Nat. Ecol. Evol.">
        <title>Megaphylogeny resolves global patterns of mushroom evolution.</title>
        <authorList>
            <person name="Varga T."/>
            <person name="Krizsan K."/>
            <person name="Foldi C."/>
            <person name="Dima B."/>
            <person name="Sanchez-Garcia M."/>
            <person name="Sanchez-Ramirez S."/>
            <person name="Szollosi G.J."/>
            <person name="Szarkandi J.G."/>
            <person name="Papp V."/>
            <person name="Albert L."/>
            <person name="Andreopoulos W."/>
            <person name="Angelini C."/>
            <person name="Antonin V."/>
            <person name="Barry K.W."/>
            <person name="Bougher N.L."/>
            <person name="Buchanan P."/>
            <person name="Buyck B."/>
            <person name="Bense V."/>
            <person name="Catcheside P."/>
            <person name="Chovatia M."/>
            <person name="Cooper J."/>
            <person name="Damon W."/>
            <person name="Desjardin D."/>
            <person name="Finy P."/>
            <person name="Geml J."/>
            <person name="Haridas S."/>
            <person name="Hughes K."/>
            <person name="Justo A."/>
            <person name="Karasinski D."/>
            <person name="Kautmanova I."/>
            <person name="Kiss B."/>
            <person name="Kocsube S."/>
            <person name="Kotiranta H."/>
            <person name="LaButti K.M."/>
            <person name="Lechner B.E."/>
            <person name="Liimatainen K."/>
            <person name="Lipzen A."/>
            <person name="Lukacs Z."/>
            <person name="Mihaltcheva S."/>
            <person name="Morgado L.N."/>
            <person name="Niskanen T."/>
            <person name="Noordeloos M.E."/>
            <person name="Ohm R.A."/>
            <person name="Ortiz-Santana B."/>
            <person name="Ovrebo C."/>
            <person name="Racz N."/>
            <person name="Riley R."/>
            <person name="Savchenko A."/>
            <person name="Shiryaev A."/>
            <person name="Soop K."/>
            <person name="Spirin V."/>
            <person name="Szebenyi C."/>
            <person name="Tomsovsky M."/>
            <person name="Tulloss R.E."/>
            <person name="Uehling J."/>
            <person name="Grigoriev I.V."/>
            <person name="Vagvolgyi C."/>
            <person name="Papp T."/>
            <person name="Martin F.M."/>
            <person name="Miettinen O."/>
            <person name="Hibbett D.S."/>
            <person name="Nagy L.G."/>
        </authorList>
    </citation>
    <scope>NUCLEOTIDE SEQUENCE [LARGE SCALE GENOMIC DNA]</scope>
    <source>
        <strain evidence="11 12">OMC1185</strain>
    </source>
</reference>
<dbReference type="Gene3D" id="1.20.1250.20">
    <property type="entry name" value="MFS general substrate transporter like domains"/>
    <property type="match status" value="1"/>
</dbReference>
<evidence type="ECO:0000256" key="7">
    <source>
        <dbReference type="ARBA" id="ARBA00038459"/>
    </source>
</evidence>
<dbReference type="OrthoDB" id="9986881at2759"/>
<dbReference type="CDD" id="cd17323">
    <property type="entry name" value="MFS_Tpo1_MDR_like"/>
    <property type="match status" value="1"/>
</dbReference>
<keyword evidence="12" id="KW-1185">Reference proteome</keyword>
<dbReference type="GO" id="GO:0005886">
    <property type="term" value="C:plasma membrane"/>
    <property type="evidence" value="ECO:0007669"/>
    <property type="project" value="UniProtKB-SubCell"/>
</dbReference>
<gene>
    <name evidence="11" type="ORF">OE88DRAFT_1732542</name>
</gene>
<dbReference type="Pfam" id="PF07690">
    <property type="entry name" value="MFS_1"/>
    <property type="match status" value="1"/>
</dbReference>
<accession>A0A5C3NC85</accession>
<evidence type="ECO:0000256" key="5">
    <source>
        <dbReference type="ARBA" id="ARBA00022989"/>
    </source>
</evidence>
<feature type="transmembrane region" description="Helical" evidence="9">
    <location>
        <begin position="401"/>
        <end position="422"/>
    </location>
</feature>
<feature type="transmembrane region" description="Helical" evidence="9">
    <location>
        <begin position="157"/>
        <end position="177"/>
    </location>
</feature>
<dbReference type="PROSITE" id="PS50850">
    <property type="entry name" value="MFS"/>
    <property type="match status" value="1"/>
</dbReference>
<dbReference type="InterPro" id="IPR036259">
    <property type="entry name" value="MFS_trans_sf"/>
</dbReference>
<evidence type="ECO:0000256" key="6">
    <source>
        <dbReference type="ARBA" id="ARBA00023136"/>
    </source>
</evidence>
<organism evidence="11 12">
    <name type="scientific">Heliocybe sulcata</name>
    <dbReference type="NCBI Taxonomy" id="5364"/>
    <lineage>
        <taxon>Eukaryota</taxon>
        <taxon>Fungi</taxon>
        <taxon>Dikarya</taxon>
        <taxon>Basidiomycota</taxon>
        <taxon>Agaricomycotina</taxon>
        <taxon>Agaricomycetes</taxon>
        <taxon>Gloeophyllales</taxon>
        <taxon>Gloeophyllaceae</taxon>
        <taxon>Heliocybe</taxon>
    </lineage>
</organism>
<feature type="transmembrane region" description="Helical" evidence="9">
    <location>
        <begin position="189"/>
        <end position="208"/>
    </location>
</feature>
<feature type="transmembrane region" description="Helical" evidence="9">
    <location>
        <begin position="60"/>
        <end position="77"/>
    </location>
</feature>
<keyword evidence="5 9" id="KW-1133">Transmembrane helix</keyword>
<evidence type="ECO:0000256" key="2">
    <source>
        <dbReference type="ARBA" id="ARBA00022448"/>
    </source>
</evidence>
<dbReference type="STRING" id="5364.A0A5C3NC85"/>
<keyword evidence="3" id="KW-1003">Cell membrane</keyword>
<keyword evidence="4 9" id="KW-0812">Transmembrane</keyword>
<keyword evidence="2" id="KW-0813">Transport</keyword>
<evidence type="ECO:0000256" key="9">
    <source>
        <dbReference type="SAM" id="Phobius"/>
    </source>
</evidence>
<evidence type="ECO:0000313" key="12">
    <source>
        <dbReference type="Proteomes" id="UP000305948"/>
    </source>
</evidence>
<feature type="transmembrane region" description="Helical" evidence="9">
    <location>
        <begin position="335"/>
        <end position="353"/>
    </location>
</feature>
<evidence type="ECO:0000259" key="10">
    <source>
        <dbReference type="PROSITE" id="PS50850"/>
    </source>
</evidence>
<feature type="transmembrane region" description="Helical" evidence="9">
    <location>
        <begin position="288"/>
        <end position="315"/>
    </location>
</feature>
<feature type="transmembrane region" description="Helical" evidence="9">
    <location>
        <begin position="374"/>
        <end position="395"/>
    </location>
</feature>
<feature type="region of interest" description="Disordered" evidence="8">
    <location>
        <begin position="1"/>
        <end position="42"/>
    </location>
</feature>
<dbReference type="PANTHER" id="PTHR23502">
    <property type="entry name" value="MAJOR FACILITATOR SUPERFAMILY"/>
    <property type="match status" value="1"/>
</dbReference>
<sequence>MTNTGSNGRAAAANVSETSGVSALAESPYEGEGTRTDPYIVDWDRNDPENPYNWSKPRKWLITSQLAVSTWTVSFGSSAYSGGLKFTENMFHVSEEVAVLGISLYVLGFGLGPLVFAPMGEMYGRRRIFIITMSVYTLLHLGGALGHNIATLLATRFLAGVFGSSPLTNAGGAISDIWNPRERGVATSLYATAPWLGPVIGPIVGGFVSQTPRLGWRFSFWIMMIVSGISLIFGVLVTPETYAPVLLRRRARALQKKAGGDVYYVSKYEVNHTASLLEKLQINLSRPFLFLLTEPIVTLLSIYVCIAYSILYAFFAAYPIVFQQHRHFTPGNGGLAFLGVGVGNIIGTCLTPIQNRMYWRAMDRSPSGRAPPEARLYLMMGVAAFLPISLFWFAWTSEPPVPWIVPVLAGVPFGCGAAQIMLGVTAYLMDTYHIYFASAIAATVVLRSVGAFAFPLFCPIMYRNLGDQWACSIFAFLAAACTPLPYLFYKYGPWIRSKSAYAYKDDVLSDQDKSISRNGTFVEKDVKAKEEA</sequence>
<dbReference type="AlphaFoldDB" id="A0A5C3NC85"/>
<feature type="transmembrane region" description="Helical" evidence="9">
    <location>
        <begin position="434"/>
        <end position="457"/>
    </location>
</feature>
<feature type="transmembrane region" description="Helical" evidence="9">
    <location>
        <begin position="97"/>
        <end position="116"/>
    </location>
</feature>
<evidence type="ECO:0000313" key="11">
    <source>
        <dbReference type="EMBL" id="TFK55294.1"/>
    </source>
</evidence>
<dbReference type="Proteomes" id="UP000305948">
    <property type="component" value="Unassembled WGS sequence"/>
</dbReference>
<name>A0A5C3NC85_9AGAM</name>
<proteinExistence type="inferred from homology"/>
<feature type="domain" description="Major facilitator superfamily (MFS) profile" evidence="10">
    <location>
        <begin position="62"/>
        <end position="496"/>
    </location>
</feature>
<evidence type="ECO:0000256" key="3">
    <source>
        <dbReference type="ARBA" id="ARBA00022475"/>
    </source>
</evidence>
<dbReference type="GO" id="GO:0022857">
    <property type="term" value="F:transmembrane transporter activity"/>
    <property type="evidence" value="ECO:0007669"/>
    <property type="project" value="InterPro"/>
</dbReference>
<keyword evidence="6 9" id="KW-0472">Membrane</keyword>
<evidence type="ECO:0000256" key="8">
    <source>
        <dbReference type="SAM" id="MobiDB-lite"/>
    </source>
</evidence>
<feature type="transmembrane region" description="Helical" evidence="9">
    <location>
        <begin position="469"/>
        <end position="489"/>
    </location>
</feature>
<comment type="subcellular location">
    <subcellularLocation>
        <location evidence="1">Cell membrane</location>
        <topology evidence="1">Multi-pass membrane protein</topology>
    </subcellularLocation>
</comment>
<dbReference type="InterPro" id="IPR011701">
    <property type="entry name" value="MFS"/>
</dbReference>
<evidence type="ECO:0000256" key="4">
    <source>
        <dbReference type="ARBA" id="ARBA00022692"/>
    </source>
</evidence>
<dbReference type="PANTHER" id="PTHR23502:SF186">
    <property type="entry name" value="MAJOR FACILITATOR SUPERFAMILY (MFS) PROFILE DOMAIN-CONTAINING PROTEIN"/>
    <property type="match status" value="1"/>
</dbReference>
<feature type="transmembrane region" description="Helical" evidence="9">
    <location>
        <begin position="220"/>
        <end position="247"/>
    </location>
</feature>
<dbReference type="InterPro" id="IPR020846">
    <property type="entry name" value="MFS_dom"/>
</dbReference>
<dbReference type="SUPFAM" id="SSF103473">
    <property type="entry name" value="MFS general substrate transporter"/>
    <property type="match status" value="1"/>
</dbReference>
<comment type="similarity">
    <text evidence="7">Belongs to the major facilitator superfamily. DHA1 family. Polyamines/proton antiporter (TC 2.A.1.2.16) subfamily.</text>
</comment>
<evidence type="ECO:0000256" key="1">
    <source>
        <dbReference type="ARBA" id="ARBA00004651"/>
    </source>
</evidence>
<dbReference type="FunFam" id="1.20.1250.20:FF:000011">
    <property type="entry name" value="MFS multidrug transporter, putative"/>
    <property type="match status" value="1"/>
</dbReference>
<protein>
    <submittedName>
        <fullName evidence="11">MFS general substrate transporter</fullName>
    </submittedName>
</protein>
<feature type="transmembrane region" description="Helical" evidence="9">
    <location>
        <begin position="128"/>
        <end position="145"/>
    </location>
</feature>
<dbReference type="EMBL" id="ML213505">
    <property type="protein sequence ID" value="TFK55294.1"/>
    <property type="molecule type" value="Genomic_DNA"/>
</dbReference>